<dbReference type="Proteomes" id="UP000432015">
    <property type="component" value="Unassembled WGS sequence"/>
</dbReference>
<evidence type="ECO:0000313" key="6">
    <source>
        <dbReference type="Proteomes" id="UP000432015"/>
    </source>
</evidence>
<dbReference type="AlphaFoldDB" id="A0A7K1KXY6"/>
<dbReference type="PANTHER" id="PTHR46648:SF1">
    <property type="entry name" value="ADENOSINE 5'-MONOPHOSPHORAMIDASE HNT1"/>
    <property type="match status" value="1"/>
</dbReference>
<gene>
    <name evidence="5" type="ORF">GNZ18_09425</name>
</gene>
<dbReference type="EMBL" id="WOFH01000003">
    <property type="protein sequence ID" value="MUN36816.1"/>
    <property type="molecule type" value="Genomic_DNA"/>
</dbReference>
<dbReference type="GO" id="GO:0009117">
    <property type="term" value="P:nucleotide metabolic process"/>
    <property type="evidence" value="ECO:0007669"/>
    <property type="project" value="TreeGrafter"/>
</dbReference>
<dbReference type="PROSITE" id="PS00892">
    <property type="entry name" value="HIT_1"/>
    <property type="match status" value="1"/>
</dbReference>
<accession>A0A7K1KXY6</accession>
<dbReference type="PRINTS" id="PR00332">
    <property type="entry name" value="HISTRIAD"/>
</dbReference>
<comment type="caution">
    <text evidence="5">The sequence shown here is derived from an EMBL/GenBank/DDBJ whole genome shotgun (WGS) entry which is preliminary data.</text>
</comment>
<dbReference type="SUPFAM" id="SSF54197">
    <property type="entry name" value="HIT-like"/>
    <property type="match status" value="1"/>
</dbReference>
<dbReference type="InterPro" id="IPR011146">
    <property type="entry name" value="HIT-like"/>
</dbReference>
<dbReference type="PROSITE" id="PS51084">
    <property type="entry name" value="HIT_2"/>
    <property type="match status" value="1"/>
</dbReference>
<feature type="active site" description="Tele-AMP-histidine intermediate" evidence="1">
    <location>
        <position position="100"/>
    </location>
</feature>
<proteinExistence type="predicted"/>
<protein>
    <submittedName>
        <fullName evidence="5">HIT domain-containing protein</fullName>
    </submittedName>
</protein>
<feature type="short sequence motif" description="Histidine triad motif" evidence="2 3">
    <location>
        <begin position="98"/>
        <end position="102"/>
    </location>
</feature>
<dbReference type="Gene3D" id="3.30.428.10">
    <property type="entry name" value="HIT-like"/>
    <property type="match status" value="1"/>
</dbReference>
<dbReference type="InterPro" id="IPR019808">
    <property type="entry name" value="Histidine_triad_CS"/>
</dbReference>
<dbReference type="PANTHER" id="PTHR46648">
    <property type="entry name" value="HIT FAMILY PROTEIN 1"/>
    <property type="match status" value="1"/>
</dbReference>
<dbReference type="GO" id="GO:0003824">
    <property type="term" value="F:catalytic activity"/>
    <property type="evidence" value="ECO:0007669"/>
    <property type="project" value="InterPro"/>
</dbReference>
<dbReference type="InterPro" id="IPR001310">
    <property type="entry name" value="Histidine_triad_HIT"/>
</dbReference>
<evidence type="ECO:0000256" key="2">
    <source>
        <dbReference type="PIRSR" id="PIRSR601310-3"/>
    </source>
</evidence>
<evidence type="ECO:0000256" key="3">
    <source>
        <dbReference type="PROSITE-ProRule" id="PRU00464"/>
    </source>
</evidence>
<evidence type="ECO:0000259" key="4">
    <source>
        <dbReference type="PROSITE" id="PS51084"/>
    </source>
</evidence>
<dbReference type="InterPro" id="IPR036265">
    <property type="entry name" value="HIT-like_sf"/>
</dbReference>
<reference evidence="5 6" key="1">
    <citation type="submission" date="2019-11" db="EMBL/GenBank/DDBJ databases">
        <authorList>
            <person name="Cao P."/>
        </authorList>
    </citation>
    <scope>NUCLEOTIDE SEQUENCE [LARGE SCALE GENOMIC DNA]</scope>
    <source>
        <strain evidence="5 6">NEAU-AAG5</strain>
    </source>
</reference>
<sequence>MTGGCVFCAIIARREPAALLYEDELTLAFLDITAVTDGHTLVIPRPHRADLWEIEEELAAAVARTVHRMARRIRDVLEPDGLTLFQANRDAGWQDVFHLHVHLVPRAAGDRLTRPWTAAPVPLETLAATRDRLGLL</sequence>
<dbReference type="Pfam" id="PF01230">
    <property type="entry name" value="HIT"/>
    <property type="match status" value="1"/>
</dbReference>
<name>A0A7K1KXY6_9ACTN</name>
<evidence type="ECO:0000256" key="1">
    <source>
        <dbReference type="PIRSR" id="PIRSR601310-1"/>
    </source>
</evidence>
<dbReference type="RefSeq" id="WP_156215867.1">
    <property type="nucleotide sequence ID" value="NZ_WOFH01000003.1"/>
</dbReference>
<feature type="domain" description="HIT" evidence="4">
    <location>
        <begin position="6"/>
        <end position="113"/>
    </location>
</feature>
<evidence type="ECO:0000313" key="5">
    <source>
        <dbReference type="EMBL" id="MUN36816.1"/>
    </source>
</evidence>
<keyword evidence="6" id="KW-1185">Reference proteome</keyword>
<organism evidence="5 6">
    <name type="scientific">Actinomadura litoris</name>
    <dbReference type="NCBI Taxonomy" id="2678616"/>
    <lineage>
        <taxon>Bacteria</taxon>
        <taxon>Bacillati</taxon>
        <taxon>Actinomycetota</taxon>
        <taxon>Actinomycetes</taxon>
        <taxon>Streptosporangiales</taxon>
        <taxon>Thermomonosporaceae</taxon>
        <taxon>Actinomadura</taxon>
    </lineage>
</organism>